<dbReference type="InterPro" id="IPR024607">
    <property type="entry name" value="Sulfatase_CS"/>
</dbReference>
<dbReference type="Pfam" id="PF00884">
    <property type="entry name" value="Sulfatase"/>
    <property type="match status" value="1"/>
</dbReference>
<evidence type="ECO:0000313" key="8">
    <source>
        <dbReference type="EMBL" id="QDU88835.1"/>
    </source>
</evidence>
<dbReference type="PROSITE" id="PS00149">
    <property type="entry name" value="SULFATASE_2"/>
    <property type="match status" value="1"/>
</dbReference>
<evidence type="ECO:0000256" key="6">
    <source>
        <dbReference type="SAM" id="SignalP"/>
    </source>
</evidence>
<keyword evidence="2" id="KW-0479">Metal-binding</keyword>
<feature type="domain" description="Sulfatase N-terminal" evidence="7">
    <location>
        <begin position="22"/>
        <end position="335"/>
    </location>
</feature>
<sequence precursor="true">MAAKLIALCGRVWCSTLLASPPNLLLIIADDLGYGDLGCTGSQTIATPNIDALAASGTFFSQGYVASAVCSPSRAGLMTGRDPRRFGYEGNLNNSAGNYSTRPELLGLSPTEHTLADHLRAAGYATALIGKWHLGDAQPFHPNRRGFEYFCGMLNGSHEYFVGADSKGLERNGAPLRRFSNPYLTDFFTDEAIKQIDKQGDRPWMMMLSYNAPHTPLQATKADLQACKHIEDPQRRTYAAMVVGLDRGVGRVIEHLEETGERDNTLIVFLSDNGGATDNHSWNGPLSGAKGCMLEGGVRVPMFWSWPGKVQSGRTSDAVASSLDILPTFLAAAGAEALELPPRPSHEDKTNQPAGNGPGALDGVSLLPHLVEGESLPERRLFWRLQGQAAVLDGQYKLTRPGHRPAQLFRPATDPGERDDLAASESDQVRAMYKLLGDWEASLGTVPLWDSSPYWWGASARIYDSYDPRPEPK</sequence>
<gene>
    <name evidence="8" type="primary">atsA_33</name>
    <name evidence="8" type="ORF">Pla175_22190</name>
</gene>
<accession>A0A518DBH6</accession>
<feature type="chain" id="PRO_5021730656" evidence="6">
    <location>
        <begin position="20"/>
        <end position="473"/>
    </location>
</feature>
<keyword evidence="3 8" id="KW-0378">Hydrolase</keyword>
<evidence type="ECO:0000256" key="3">
    <source>
        <dbReference type="ARBA" id="ARBA00022801"/>
    </source>
</evidence>
<reference evidence="8 9" key="1">
    <citation type="submission" date="2019-02" db="EMBL/GenBank/DDBJ databases">
        <title>Deep-cultivation of Planctomycetes and their phenomic and genomic characterization uncovers novel biology.</title>
        <authorList>
            <person name="Wiegand S."/>
            <person name="Jogler M."/>
            <person name="Boedeker C."/>
            <person name="Pinto D."/>
            <person name="Vollmers J."/>
            <person name="Rivas-Marin E."/>
            <person name="Kohn T."/>
            <person name="Peeters S.H."/>
            <person name="Heuer A."/>
            <person name="Rast P."/>
            <person name="Oberbeckmann S."/>
            <person name="Bunk B."/>
            <person name="Jeske O."/>
            <person name="Meyerdierks A."/>
            <person name="Storesund J.E."/>
            <person name="Kallscheuer N."/>
            <person name="Luecker S."/>
            <person name="Lage O.M."/>
            <person name="Pohl T."/>
            <person name="Merkel B.J."/>
            <person name="Hornburger P."/>
            <person name="Mueller R.-W."/>
            <person name="Bruemmer F."/>
            <person name="Labrenz M."/>
            <person name="Spormann A.M."/>
            <person name="Op den Camp H."/>
            <person name="Overmann J."/>
            <person name="Amann R."/>
            <person name="Jetten M.S.M."/>
            <person name="Mascher T."/>
            <person name="Medema M.H."/>
            <person name="Devos D.P."/>
            <person name="Kaster A.-K."/>
            <person name="Ovreas L."/>
            <person name="Rohde M."/>
            <person name="Galperin M.Y."/>
            <person name="Jogler C."/>
        </authorList>
    </citation>
    <scope>NUCLEOTIDE SEQUENCE [LARGE SCALE GENOMIC DNA]</scope>
    <source>
        <strain evidence="8 9">Pla175</strain>
    </source>
</reference>
<dbReference type="PROSITE" id="PS00523">
    <property type="entry name" value="SULFATASE_1"/>
    <property type="match status" value="1"/>
</dbReference>
<dbReference type="GO" id="GO:0004065">
    <property type="term" value="F:arylsulfatase activity"/>
    <property type="evidence" value="ECO:0007669"/>
    <property type="project" value="UniProtKB-EC"/>
</dbReference>
<evidence type="ECO:0000259" key="7">
    <source>
        <dbReference type="Pfam" id="PF00884"/>
    </source>
</evidence>
<dbReference type="Proteomes" id="UP000317429">
    <property type="component" value="Chromosome"/>
</dbReference>
<name>A0A518DBH6_9BACT</name>
<dbReference type="EMBL" id="CP036291">
    <property type="protein sequence ID" value="QDU88835.1"/>
    <property type="molecule type" value="Genomic_DNA"/>
</dbReference>
<dbReference type="RefSeq" id="WP_145284234.1">
    <property type="nucleotide sequence ID" value="NZ_CP036291.1"/>
</dbReference>
<feature type="signal peptide" evidence="6">
    <location>
        <begin position="1"/>
        <end position="19"/>
    </location>
</feature>
<dbReference type="EC" id="3.1.6.1" evidence="8"/>
<feature type="region of interest" description="Disordered" evidence="5">
    <location>
        <begin position="340"/>
        <end position="360"/>
    </location>
</feature>
<dbReference type="KEGG" id="pnd:Pla175_22190"/>
<dbReference type="SUPFAM" id="SSF53649">
    <property type="entry name" value="Alkaline phosphatase-like"/>
    <property type="match status" value="1"/>
</dbReference>
<comment type="similarity">
    <text evidence="1">Belongs to the sulfatase family.</text>
</comment>
<dbReference type="Gene3D" id="3.40.720.10">
    <property type="entry name" value="Alkaline Phosphatase, subunit A"/>
    <property type="match status" value="1"/>
</dbReference>
<evidence type="ECO:0000313" key="9">
    <source>
        <dbReference type="Proteomes" id="UP000317429"/>
    </source>
</evidence>
<evidence type="ECO:0000256" key="1">
    <source>
        <dbReference type="ARBA" id="ARBA00008779"/>
    </source>
</evidence>
<keyword evidence="6" id="KW-0732">Signal</keyword>
<dbReference type="GO" id="GO:0046872">
    <property type="term" value="F:metal ion binding"/>
    <property type="evidence" value="ECO:0007669"/>
    <property type="project" value="UniProtKB-KW"/>
</dbReference>
<evidence type="ECO:0000256" key="5">
    <source>
        <dbReference type="SAM" id="MobiDB-lite"/>
    </source>
</evidence>
<evidence type="ECO:0000256" key="2">
    <source>
        <dbReference type="ARBA" id="ARBA00022723"/>
    </source>
</evidence>
<proteinExistence type="inferred from homology"/>
<dbReference type="InterPro" id="IPR050738">
    <property type="entry name" value="Sulfatase"/>
</dbReference>
<organism evidence="8 9">
    <name type="scientific">Pirellulimonas nuda</name>
    <dbReference type="NCBI Taxonomy" id="2528009"/>
    <lineage>
        <taxon>Bacteria</taxon>
        <taxon>Pseudomonadati</taxon>
        <taxon>Planctomycetota</taxon>
        <taxon>Planctomycetia</taxon>
        <taxon>Pirellulales</taxon>
        <taxon>Lacipirellulaceae</taxon>
        <taxon>Pirellulimonas</taxon>
    </lineage>
</organism>
<dbReference type="InterPro" id="IPR000917">
    <property type="entry name" value="Sulfatase_N"/>
</dbReference>
<dbReference type="PANTHER" id="PTHR42693">
    <property type="entry name" value="ARYLSULFATASE FAMILY MEMBER"/>
    <property type="match status" value="1"/>
</dbReference>
<dbReference type="Gene3D" id="3.30.1120.10">
    <property type="match status" value="1"/>
</dbReference>
<evidence type="ECO:0000256" key="4">
    <source>
        <dbReference type="ARBA" id="ARBA00022837"/>
    </source>
</evidence>
<dbReference type="PANTHER" id="PTHR42693:SF53">
    <property type="entry name" value="ENDO-4-O-SULFATASE"/>
    <property type="match status" value="1"/>
</dbReference>
<keyword evidence="9" id="KW-1185">Reference proteome</keyword>
<dbReference type="InterPro" id="IPR017850">
    <property type="entry name" value="Alkaline_phosphatase_core_sf"/>
</dbReference>
<protein>
    <submittedName>
        <fullName evidence="8">Arylsulfatase</fullName>
        <ecNumber evidence="8">3.1.6.1</ecNumber>
    </submittedName>
</protein>
<dbReference type="AlphaFoldDB" id="A0A518DBH6"/>
<keyword evidence="4" id="KW-0106">Calcium</keyword>
<dbReference type="OrthoDB" id="9783154at2"/>